<dbReference type="OrthoDB" id="10534334at2759"/>
<feature type="compositionally biased region" description="Acidic residues" evidence="1">
    <location>
        <begin position="199"/>
        <end position="223"/>
    </location>
</feature>
<reference evidence="2" key="1">
    <citation type="journal article" date="2020" name="Stud. Mycol.">
        <title>101 Dothideomycetes genomes: a test case for predicting lifestyles and emergence of pathogens.</title>
        <authorList>
            <person name="Haridas S."/>
            <person name="Albert R."/>
            <person name="Binder M."/>
            <person name="Bloem J."/>
            <person name="Labutti K."/>
            <person name="Salamov A."/>
            <person name="Andreopoulos B."/>
            <person name="Baker S."/>
            <person name="Barry K."/>
            <person name="Bills G."/>
            <person name="Bluhm B."/>
            <person name="Cannon C."/>
            <person name="Castanera R."/>
            <person name="Culley D."/>
            <person name="Daum C."/>
            <person name="Ezra D."/>
            <person name="Gonzalez J."/>
            <person name="Henrissat B."/>
            <person name="Kuo A."/>
            <person name="Liang C."/>
            <person name="Lipzen A."/>
            <person name="Lutzoni F."/>
            <person name="Magnuson J."/>
            <person name="Mondo S."/>
            <person name="Nolan M."/>
            <person name="Ohm R."/>
            <person name="Pangilinan J."/>
            <person name="Park H.-J."/>
            <person name="Ramirez L."/>
            <person name="Alfaro M."/>
            <person name="Sun H."/>
            <person name="Tritt A."/>
            <person name="Yoshinaga Y."/>
            <person name="Zwiers L.-H."/>
            <person name="Turgeon B."/>
            <person name="Goodwin S."/>
            <person name="Spatafora J."/>
            <person name="Crous P."/>
            <person name="Grigoriev I."/>
        </authorList>
    </citation>
    <scope>NUCLEOTIDE SEQUENCE</scope>
    <source>
        <strain evidence="2">CBS 269.34</strain>
    </source>
</reference>
<feature type="region of interest" description="Disordered" evidence="1">
    <location>
        <begin position="42"/>
        <end position="88"/>
    </location>
</feature>
<gene>
    <name evidence="2" type="ORF">BU16DRAFT_568276</name>
</gene>
<feature type="compositionally biased region" description="Acidic residues" evidence="1">
    <location>
        <begin position="54"/>
        <end position="77"/>
    </location>
</feature>
<name>A0A6A6Q8X1_9PEZI</name>
<feature type="region of interest" description="Disordered" evidence="1">
    <location>
        <begin position="190"/>
        <end position="223"/>
    </location>
</feature>
<proteinExistence type="predicted"/>
<dbReference type="EMBL" id="MU004203">
    <property type="protein sequence ID" value="KAF2488396.1"/>
    <property type="molecule type" value="Genomic_DNA"/>
</dbReference>
<dbReference type="Proteomes" id="UP000799750">
    <property type="component" value="Unassembled WGS sequence"/>
</dbReference>
<evidence type="ECO:0000313" key="2">
    <source>
        <dbReference type="EMBL" id="KAF2488396.1"/>
    </source>
</evidence>
<accession>A0A6A6Q8X1</accession>
<dbReference type="AlphaFoldDB" id="A0A6A6Q8X1"/>
<evidence type="ECO:0000313" key="3">
    <source>
        <dbReference type="Proteomes" id="UP000799750"/>
    </source>
</evidence>
<organism evidence="2 3">
    <name type="scientific">Lophium mytilinum</name>
    <dbReference type="NCBI Taxonomy" id="390894"/>
    <lineage>
        <taxon>Eukaryota</taxon>
        <taxon>Fungi</taxon>
        <taxon>Dikarya</taxon>
        <taxon>Ascomycota</taxon>
        <taxon>Pezizomycotina</taxon>
        <taxon>Dothideomycetes</taxon>
        <taxon>Pleosporomycetidae</taxon>
        <taxon>Mytilinidiales</taxon>
        <taxon>Mytilinidiaceae</taxon>
        <taxon>Lophium</taxon>
    </lineage>
</organism>
<evidence type="ECO:0000256" key="1">
    <source>
        <dbReference type="SAM" id="MobiDB-lite"/>
    </source>
</evidence>
<keyword evidence="3" id="KW-1185">Reference proteome</keyword>
<feature type="compositionally biased region" description="Low complexity" evidence="1">
    <location>
        <begin position="43"/>
        <end position="53"/>
    </location>
</feature>
<sequence length="223" mass="24729">MAENAPNTTLPDPAELTDFLDAGYVPEWSVPANGRPRLTLRWAPAAVTTTAPEAPEEEEEEDAEEETEEHEEEEEAAEAAAATSTNPTHANRFAFQYVPAERAWLAAALIGEHPAAHCGIPDPLWSRLARRHAAEIAGRVLAGVQYAPRPKRTGRSLKQEYLRNAEWYDAGEAPVWFAGKVMKRETFLAGGWGTKGGEEGEEEVEVEVEEEDEEEMEEEETEE</sequence>
<protein>
    <submittedName>
        <fullName evidence="2">Uncharacterized protein</fullName>
    </submittedName>
</protein>